<dbReference type="SUPFAM" id="SSF50249">
    <property type="entry name" value="Nucleic acid-binding proteins"/>
    <property type="match status" value="1"/>
</dbReference>
<sequence>MKLKPQLLRFLVRMPTTQTVRERKALLAYLGFERLSSKIKWDNSNNFVFFTELVELLTSEGKSELLSFLNNLVEIEWIGLEDQQKLRCLIADIGALDDQGWEYEFRGESNRQKSSSIPFILPQLDVSTFTGREQELQQLEDLLLQRQGSKLCSIVGLAGAGGIGKSALACHFATQYRGEFPDGVIGIQVNGKDVDTIAREFVRRIGAELDPEDERDAATIMQEMFVHRRMLLIFDNADQPKIKVLRPGGNRCAVIITTRDRNLPLSLDIPDQGTIDLPPLPEPDSWLLLQRILGEERVVAEEEAAREIIQLVGNLPLALQIVGAALRQKRRSLADYAASLREEKTRLTRLKVRGDEELNVIASLTLSVELLEPDEIDFFACLSVCAKEGFSRRTAMVVGNCQDEWTAQEYLDYLHQLSLLNYAEVGENRFVFHPLIRLFAQELAETRQLQEVAAERHGQFFIELVKSSEVTNRAIAAEIAEDLDDIILAAQWLQRQETADYSFADFLNLFFEEYAYWQQAIELMSGFQVLAERCQDWETVVIFCTRQAKYLSLQGELLKAEEVLKPIPEFLGRIEELKTRQHYQVKWLTRLGNVLQRQRRFNEAVDALQRGVDIAEALDDSESLRNVLDSLGRVLRQQGSLEQAEAILQRCYLLEEELGDQHSLSKIVNSLGLVFQKQGRFDEAIQAFQRRIEISQAIDDQRSLAIGLNCLGGVFQQQGRFDEAIQAFQQVVEISQAIDDQRSLAMGFNCLGGVFQQQGRFDEAIQAFQRVVEISQAIDDQRSLAIGLNCLGGVFQKQGRFDEAIQAFQRRIEISQAIDDQRSLAIGLNCLGGVFQQQRQFDEAIQAFQRQIEISQAIDDQRSLAMGFNCLGGVFQQQGRFDEAIQAFQRQIEISQAIDDQRSLAIGLNCLGGVFQQQGRFDEAIQAFQQVVEISQAIDDQRSLTMGLSSISRLLQEQGQIVEAIDTLYRIVAIEDNLGNQRGLAMTLSSLSGLLREQGRIAETLDALERITTIEEQLGNQNSLARTLNSLGMVLLDQGRFDEAADALQRSAEINKQLDDQHNWAIARTSQAVVLHQQGCFWLQQHRCLDEAEQVLRRSQAIFEELNDQHNLAMVLNSLGGVLKRQRRLDEAEDILRSSQAISEQLNDPQSLAMVLNSLGGVLERQHKWHDAEKILRRSYDLAHKLEDQRGQAIILNSLGQVLYKQGTEEKIELAFMYFRASVKLGEQLDDSSHLAKVHTAMGQAFLAKGDTEQAIIEFDKGFTIDEHLQNPRGLQIVTGELTYALTKLNRREEAIRYCQRALAVAPENQRLLHLSERLSSPSKPTAKPVFKQGSVKFIKYHEQGYHWGYIIPDDGSRDIYFREGYINSHCLSKLAKGTLVEVEVKQNAKGACAKNVRIISN</sequence>
<dbReference type="Proteomes" id="UP000003835">
    <property type="component" value="Unassembled WGS sequence"/>
</dbReference>
<dbReference type="SMART" id="SM00028">
    <property type="entry name" value="TPR"/>
    <property type="match status" value="17"/>
</dbReference>
<dbReference type="RefSeq" id="WP_006098555.1">
    <property type="nucleotide sequence ID" value="NZ_DS989842.1"/>
</dbReference>
<feature type="repeat" description="TPR" evidence="3">
    <location>
        <begin position="905"/>
        <end position="938"/>
    </location>
</feature>
<dbReference type="InterPro" id="IPR002182">
    <property type="entry name" value="NB-ARC"/>
</dbReference>
<dbReference type="Pfam" id="PF00931">
    <property type="entry name" value="NB-ARC"/>
    <property type="match status" value="1"/>
</dbReference>
<feature type="repeat" description="TPR" evidence="3">
    <location>
        <begin position="1025"/>
        <end position="1058"/>
    </location>
</feature>
<dbReference type="EMBL" id="DS989842">
    <property type="protein sequence ID" value="EDX78119.1"/>
    <property type="molecule type" value="Genomic_DNA"/>
</dbReference>
<dbReference type="eggNOG" id="COG0457">
    <property type="taxonomic scope" value="Bacteria"/>
</dbReference>
<keyword evidence="1" id="KW-0677">Repeat</keyword>
<dbReference type="Gene3D" id="1.10.8.430">
    <property type="entry name" value="Helical domain of apoptotic protease-activating factors"/>
    <property type="match status" value="1"/>
</dbReference>
<dbReference type="InterPro" id="IPR027417">
    <property type="entry name" value="P-loop_NTPase"/>
</dbReference>
<accession>B4VIY7</accession>
<dbReference type="InterPro" id="IPR041617">
    <property type="entry name" value="TPR_MalT"/>
</dbReference>
<evidence type="ECO:0000259" key="5">
    <source>
        <dbReference type="Pfam" id="PF17874"/>
    </source>
</evidence>
<evidence type="ECO:0000313" key="8">
    <source>
        <dbReference type="Proteomes" id="UP000003835"/>
    </source>
</evidence>
<dbReference type="PANTHER" id="PTHR45641:SF19">
    <property type="entry name" value="NEPHROCYSTIN-3"/>
    <property type="match status" value="1"/>
</dbReference>
<protein>
    <submittedName>
        <fullName evidence="7">Tetratricopeptide repeat family</fullName>
    </submittedName>
</protein>
<name>B4VIY7_9CYAN</name>
<gene>
    <name evidence="7" type="ORF">MC7420_7857</name>
</gene>
<dbReference type="Pfam" id="PF17874">
    <property type="entry name" value="TPR_MalT"/>
    <property type="match status" value="1"/>
</dbReference>
<dbReference type="Gene3D" id="3.40.50.300">
    <property type="entry name" value="P-loop containing nucleotide triphosphate hydrolases"/>
    <property type="match status" value="1"/>
</dbReference>
<evidence type="ECO:0000259" key="6">
    <source>
        <dbReference type="Pfam" id="PF19961"/>
    </source>
</evidence>
<reference evidence="7 8" key="1">
    <citation type="submission" date="2008-07" db="EMBL/GenBank/DDBJ databases">
        <authorList>
            <person name="Tandeau de Marsac N."/>
            <person name="Ferriera S."/>
            <person name="Johnson J."/>
            <person name="Kravitz S."/>
            <person name="Beeson K."/>
            <person name="Sutton G."/>
            <person name="Rogers Y.-H."/>
            <person name="Friedman R."/>
            <person name="Frazier M."/>
            <person name="Venter J.C."/>
        </authorList>
    </citation>
    <scope>NUCLEOTIDE SEQUENCE [LARGE SCALE GENOMIC DNA]</scope>
    <source>
        <strain evidence="7 8">PCC 7420</strain>
    </source>
</reference>
<dbReference type="HOGENOM" id="CLU_273091_0_0_3"/>
<dbReference type="GO" id="GO:0043531">
    <property type="term" value="F:ADP binding"/>
    <property type="evidence" value="ECO:0007669"/>
    <property type="project" value="InterPro"/>
</dbReference>
<feature type="repeat" description="TPR" evidence="3">
    <location>
        <begin position="745"/>
        <end position="778"/>
    </location>
</feature>
<dbReference type="OrthoDB" id="9800919at2"/>
<proteinExistence type="predicted"/>
<feature type="repeat" description="TPR" evidence="3">
    <location>
        <begin position="785"/>
        <end position="818"/>
    </location>
</feature>
<feature type="repeat" description="TPR" evidence="3">
    <location>
        <begin position="665"/>
        <end position="698"/>
    </location>
</feature>
<feature type="domain" description="NB-ARC" evidence="4">
    <location>
        <begin position="133"/>
        <end position="295"/>
    </location>
</feature>
<dbReference type="eggNOG" id="COG3903">
    <property type="taxonomic scope" value="Bacteria"/>
</dbReference>
<dbReference type="InterPro" id="IPR019734">
    <property type="entry name" value="TPR_rpt"/>
</dbReference>
<evidence type="ECO:0000256" key="1">
    <source>
        <dbReference type="ARBA" id="ARBA00022737"/>
    </source>
</evidence>
<feature type="domain" description="MalT-like TPR region" evidence="5">
    <location>
        <begin position="667"/>
        <end position="810"/>
    </location>
</feature>
<dbReference type="Pfam" id="PF19961">
    <property type="entry name" value="EAD8"/>
    <property type="match status" value="1"/>
</dbReference>
<evidence type="ECO:0000313" key="7">
    <source>
        <dbReference type="EMBL" id="EDX78119.1"/>
    </source>
</evidence>
<dbReference type="STRING" id="118168.MC7420_7857"/>
<dbReference type="Gene3D" id="1.25.40.10">
    <property type="entry name" value="Tetratricopeptide repeat domain"/>
    <property type="match status" value="4"/>
</dbReference>
<dbReference type="PROSITE" id="PS50005">
    <property type="entry name" value="TPR"/>
    <property type="match status" value="9"/>
</dbReference>
<dbReference type="SUPFAM" id="SSF52540">
    <property type="entry name" value="P-loop containing nucleoside triphosphate hydrolases"/>
    <property type="match status" value="1"/>
</dbReference>
<keyword evidence="8" id="KW-1185">Reference proteome</keyword>
<dbReference type="Gene3D" id="2.40.50.140">
    <property type="entry name" value="Nucleic acid-binding proteins"/>
    <property type="match status" value="1"/>
</dbReference>
<dbReference type="Pfam" id="PF13176">
    <property type="entry name" value="TPR_7"/>
    <property type="match status" value="1"/>
</dbReference>
<dbReference type="InterPro" id="IPR012340">
    <property type="entry name" value="NA-bd_OB-fold"/>
</dbReference>
<feature type="repeat" description="TPR" evidence="3">
    <location>
        <begin position="825"/>
        <end position="858"/>
    </location>
</feature>
<feature type="repeat" description="TPR" evidence="3">
    <location>
        <begin position="705"/>
        <end position="738"/>
    </location>
</feature>
<evidence type="ECO:0000256" key="3">
    <source>
        <dbReference type="PROSITE-ProRule" id="PRU00339"/>
    </source>
</evidence>
<dbReference type="InterPro" id="IPR011990">
    <property type="entry name" value="TPR-like_helical_dom_sf"/>
</dbReference>
<feature type="domain" description="Effector-associated" evidence="6">
    <location>
        <begin position="2"/>
        <end position="92"/>
    </location>
</feature>
<dbReference type="InterPro" id="IPR042197">
    <property type="entry name" value="Apaf_helical"/>
</dbReference>
<keyword evidence="2 3" id="KW-0802">TPR repeat</keyword>
<feature type="repeat" description="TPR" evidence="3">
    <location>
        <begin position="1236"/>
        <end position="1269"/>
    </location>
</feature>
<dbReference type="PRINTS" id="PR00364">
    <property type="entry name" value="DISEASERSIST"/>
</dbReference>
<feature type="repeat" description="TPR" evidence="3">
    <location>
        <begin position="865"/>
        <end position="898"/>
    </location>
</feature>
<dbReference type="PANTHER" id="PTHR45641">
    <property type="entry name" value="TETRATRICOPEPTIDE REPEAT PROTEIN (AFU_ORTHOLOGUE AFUA_6G03870)"/>
    <property type="match status" value="1"/>
</dbReference>
<dbReference type="SUPFAM" id="SSF48452">
    <property type="entry name" value="TPR-like"/>
    <property type="match status" value="4"/>
</dbReference>
<organism evidence="7 8">
    <name type="scientific">Coleofasciculus chthonoplastes PCC 7420</name>
    <dbReference type="NCBI Taxonomy" id="118168"/>
    <lineage>
        <taxon>Bacteria</taxon>
        <taxon>Bacillati</taxon>
        <taxon>Cyanobacteriota</taxon>
        <taxon>Cyanophyceae</taxon>
        <taxon>Coleofasciculales</taxon>
        <taxon>Coleofasciculaceae</taxon>
        <taxon>Coleofasciculus</taxon>
    </lineage>
</organism>
<evidence type="ECO:0000256" key="2">
    <source>
        <dbReference type="ARBA" id="ARBA00022803"/>
    </source>
</evidence>
<dbReference type="Pfam" id="PF13374">
    <property type="entry name" value="TPR_10"/>
    <property type="match status" value="1"/>
</dbReference>
<dbReference type="Pfam" id="PF13424">
    <property type="entry name" value="TPR_12"/>
    <property type="match status" value="4"/>
</dbReference>
<evidence type="ECO:0000259" key="4">
    <source>
        <dbReference type="Pfam" id="PF00931"/>
    </source>
</evidence>
<dbReference type="InterPro" id="IPR045437">
    <property type="entry name" value="EAD8"/>
</dbReference>